<gene>
    <name evidence="2" type="ORF">LCGC14_2219750</name>
</gene>
<name>A0A0F9FNX9_9ZZZZ</name>
<dbReference type="EMBL" id="LAZR01029634">
    <property type="protein sequence ID" value="KKL58995.1"/>
    <property type="molecule type" value="Genomic_DNA"/>
</dbReference>
<evidence type="ECO:0000259" key="1">
    <source>
        <dbReference type="Pfam" id="PF12697"/>
    </source>
</evidence>
<dbReference type="InterPro" id="IPR000073">
    <property type="entry name" value="AB_hydrolase_1"/>
</dbReference>
<dbReference type="AlphaFoldDB" id="A0A0F9FNX9"/>
<reference evidence="2" key="1">
    <citation type="journal article" date="2015" name="Nature">
        <title>Complex archaea that bridge the gap between prokaryotes and eukaryotes.</title>
        <authorList>
            <person name="Spang A."/>
            <person name="Saw J.H."/>
            <person name="Jorgensen S.L."/>
            <person name="Zaremba-Niedzwiedzka K."/>
            <person name="Martijn J."/>
            <person name="Lind A.E."/>
            <person name="van Eijk R."/>
            <person name="Schleper C."/>
            <person name="Guy L."/>
            <person name="Ettema T.J."/>
        </authorList>
    </citation>
    <scope>NUCLEOTIDE SEQUENCE</scope>
</reference>
<dbReference type="Pfam" id="PF12697">
    <property type="entry name" value="Abhydrolase_6"/>
    <property type="match status" value="1"/>
</dbReference>
<feature type="non-terminal residue" evidence="2">
    <location>
        <position position="1"/>
    </location>
</feature>
<sequence length="161" mass="17582">PNVYHEPSMRLKVPALRRLAAIAPMARLPIKQIADFEAVSRSPEILDYMRQEVDGIWCSKVTARSAASFSAYEPPLDWPEVETPVLVLVGEGDEMVSPAFTEKVLAAGRPPKAELQVLPGRDHLLFHDHLDSCLPLVCGWLRGALGETRVAAGATEPSTTT</sequence>
<dbReference type="InterPro" id="IPR029058">
    <property type="entry name" value="AB_hydrolase_fold"/>
</dbReference>
<dbReference type="Gene3D" id="3.40.50.1820">
    <property type="entry name" value="alpha/beta hydrolase"/>
    <property type="match status" value="1"/>
</dbReference>
<accession>A0A0F9FNX9</accession>
<organism evidence="2">
    <name type="scientific">marine sediment metagenome</name>
    <dbReference type="NCBI Taxonomy" id="412755"/>
    <lineage>
        <taxon>unclassified sequences</taxon>
        <taxon>metagenomes</taxon>
        <taxon>ecological metagenomes</taxon>
    </lineage>
</organism>
<feature type="domain" description="AB hydrolase-1" evidence="1">
    <location>
        <begin position="15"/>
        <end position="129"/>
    </location>
</feature>
<protein>
    <recommendedName>
        <fullName evidence="1">AB hydrolase-1 domain-containing protein</fullName>
    </recommendedName>
</protein>
<proteinExistence type="predicted"/>
<dbReference type="SUPFAM" id="SSF53474">
    <property type="entry name" value="alpha/beta-Hydrolases"/>
    <property type="match status" value="1"/>
</dbReference>
<comment type="caution">
    <text evidence="2">The sequence shown here is derived from an EMBL/GenBank/DDBJ whole genome shotgun (WGS) entry which is preliminary data.</text>
</comment>
<evidence type="ECO:0000313" key="2">
    <source>
        <dbReference type="EMBL" id="KKL58995.1"/>
    </source>
</evidence>